<sequence>MTLSELLGGIASVSASSDRHIESLAIDSRLVATGSLFLACSGSARHGLEFLSQALSAGAVAVVCEPDEQWSAEHIEQLAAETQVPLLQVEGLSRQVSRIAGRFYDHPSAGFPLVGITGTNGKTSCSQFLAQALAPDLRCAVIGTLGNGFLGDLKPGIHTTPDPVELQSVLAEVKKEGADLVAMEVSSHALDQGRAEDLRFDIAVLTNLSRDHLDYHGTMASYEAAKRRLFFMPGLGCAVLNMDDAFGRSLAAELPSGLRRIGYAIEAKDEDGLDEWIFVDEIHSGVEGMRISVRSSWGDGVLNTSLLGRFNVSNLLAVLGVLLERGEGLEKALARLSCVETAPGRMEHFGGGEQPLVVVDFAHTPDALEHALVALRPHAKGELSVVFGCGGDRDRGKRAGMGAVAERLADRVWVTDDNPRSEDGDGIIKDILNGVSRPETVVVQRDRAEAIADAINRASPGDLVLVAGKGHEAYQQVGDLKLPFSDSEQVLKSLGVVQ</sequence>
<keyword evidence="7" id="KW-0547">Nucleotide-binding</keyword>
<evidence type="ECO:0000259" key="11">
    <source>
        <dbReference type="Pfam" id="PF08245"/>
    </source>
</evidence>
<feature type="binding site" evidence="7">
    <location>
        <position position="28"/>
    </location>
    <ligand>
        <name>UDP-N-acetyl-alpha-D-muramoyl-L-alanyl-D-glutamate</name>
        <dbReference type="ChEBI" id="CHEBI:83900"/>
    </ligand>
</feature>
<feature type="modified residue" description="N6-carboxylysine" evidence="7">
    <location>
        <position position="226"/>
    </location>
</feature>
<evidence type="ECO:0000256" key="5">
    <source>
        <dbReference type="ARBA" id="ARBA00023306"/>
    </source>
</evidence>
<feature type="binding site" evidence="7">
    <location>
        <position position="468"/>
    </location>
    <ligand>
        <name>meso-2,6-diaminopimelate</name>
        <dbReference type="ChEBI" id="CHEBI:57791"/>
    </ligand>
</feature>
<organism evidence="12 13">
    <name type="scientific">Solemya velesiana gill symbiont</name>
    <dbReference type="NCBI Taxonomy" id="1918948"/>
    <lineage>
        <taxon>Bacteria</taxon>
        <taxon>Pseudomonadati</taxon>
        <taxon>Pseudomonadota</taxon>
        <taxon>Gammaproteobacteria</taxon>
        <taxon>sulfur-oxidizing symbionts</taxon>
    </lineage>
</organism>
<keyword evidence="7" id="KW-0067">ATP-binding</keyword>
<feature type="domain" description="Mur ligase C-terminal" evidence="10">
    <location>
        <begin position="344"/>
        <end position="470"/>
    </location>
</feature>
<feature type="binding site" evidence="7">
    <location>
        <position position="472"/>
    </location>
    <ligand>
        <name>meso-2,6-diaminopimelate</name>
        <dbReference type="ChEBI" id="CHEBI:57791"/>
    </ligand>
</feature>
<dbReference type="PANTHER" id="PTHR23135:SF4">
    <property type="entry name" value="UDP-N-ACETYLMURAMOYL-L-ALANYL-D-GLUTAMATE--2,6-DIAMINOPIMELATE LIGASE MURE HOMOLOG, CHLOROPLASTIC"/>
    <property type="match status" value="1"/>
</dbReference>
<evidence type="ECO:0000256" key="7">
    <source>
        <dbReference type="HAMAP-Rule" id="MF_00208"/>
    </source>
</evidence>
<dbReference type="EC" id="6.3.2.13" evidence="7"/>
<keyword evidence="4 7" id="KW-0573">Peptidoglycan synthesis</keyword>
<feature type="binding site" evidence="7">
    <location>
        <position position="192"/>
    </location>
    <ligand>
        <name>UDP-N-acetyl-alpha-D-muramoyl-L-alanyl-D-glutamate</name>
        <dbReference type="ChEBI" id="CHEBI:83900"/>
    </ligand>
</feature>
<evidence type="ECO:0000256" key="2">
    <source>
        <dbReference type="ARBA" id="ARBA00022618"/>
    </source>
</evidence>
<dbReference type="Pfam" id="PF01225">
    <property type="entry name" value="Mur_ligase"/>
    <property type="match status" value="1"/>
</dbReference>
<comment type="pathway">
    <text evidence="7 8">Cell wall biogenesis; peptidoglycan biosynthesis.</text>
</comment>
<dbReference type="InterPro" id="IPR013221">
    <property type="entry name" value="Mur_ligase_cen"/>
</dbReference>
<dbReference type="Gene3D" id="3.40.1190.10">
    <property type="entry name" value="Mur-like, catalytic domain"/>
    <property type="match status" value="1"/>
</dbReference>
<comment type="function">
    <text evidence="7">Catalyzes the addition of meso-diaminopimelic acid to the nucleotide precursor UDP-N-acetylmuramoyl-L-alanyl-D-glutamate (UMAG) in the biosynthesis of bacterial cell-wall peptidoglycan.</text>
</comment>
<comment type="caution">
    <text evidence="7">Lacks conserved residue(s) required for the propagation of feature annotation.</text>
</comment>
<feature type="binding site" evidence="7">
    <location>
        <begin position="417"/>
        <end position="420"/>
    </location>
    <ligand>
        <name>meso-2,6-diaminopimelate</name>
        <dbReference type="ChEBI" id="CHEBI:57791"/>
    </ligand>
</feature>
<evidence type="ECO:0000256" key="8">
    <source>
        <dbReference type="RuleBase" id="RU004135"/>
    </source>
</evidence>
<keyword evidence="5 7" id="KW-0131">Cell cycle</keyword>
<evidence type="ECO:0000313" key="12">
    <source>
        <dbReference type="EMBL" id="OOZ37307.1"/>
    </source>
</evidence>
<protein>
    <recommendedName>
        <fullName evidence="7">UDP-N-acetylmuramoyl-L-alanyl-D-glutamate--2,6-diaminopimelate ligase</fullName>
        <ecNumber evidence="7">6.3.2.13</ecNumber>
    </recommendedName>
    <alternativeName>
        <fullName evidence="7">Meso-A2pm-adding enzyme</fullName>
    </alternativeName>
    <alternativeName>
        <fullName evidence="7">Meso-diaminopimelate-adding enzyme</fullName>
    </alternativeName>
    <alternativeName>
        <fullName evidence="7">UDP-MurNAc-L-Ala-D-Glu:meso-diaminopimelate ligase</fullName>
    </alternativeName>
    <alternativeName>
        <fullName evidence="7">UDP-MurNAc-tripeptide synthetase</fullName>
    </alternativeName>
    <alternativeName>
        <fullName evidence="7">UDP-N-acetylmuramyl-tripeptide synthetase</fullName>
    </alternativeName>
</protein>
<dbReference type="Gene3D" id="3.90.190.20">
    <property type="entry name" value="Mur ligase, C-terminal domain"/>
    <property type="match status" value="1"/>
</dbReference>
<evidence type="ECO:0000259" key="9">
    <source>
        <dbReference type="Pfam" id="PF01225"/>
    </source>
</evidence>
<feature type="short sequence motif" description="Meso-diaminopimelate recognition motif" evidence="7">
    <location>
        <begin position="417"/>
        <end position="420"/>
    </location>
</feature>
<feature type="binding site" evidence="7">
    <location>
        <position position="186"/>
    </location>
    <ligand>
        <name>UDP-N-acetyl-alpha-D-muramoyl-L-alanyl-D-glutamate</name>
        <dbReference type="ChEBI" id="CHEBI:83900"/>
    </ligand>
</feature>
<evidence type="ECO:0000256" key="3">
    <source>
        <dbReference type="ARBA" id="ARBA00022960"/>
    </source>
</evidence>
<comment type="similarity">
    <text evidence="1 7">Belongs to the MurCDEF family. MurE subfamily.</text>
</comment>
<gene>
    <name evidence="7" type="primary">murE</name>
    <name evidence="12" type="ORF">BOW51_03170</name>
</gene>
<evidence type="ECO:0000256" key="6">
    <source>
        <dbReference type="ARBA" id="ARBA00023316"/>
    </source>
</evidence>
<dbReference type="GO" id="GO:0008765">
    <property type="term" value="F:UDP-N-acetylmuramoylalanyl-D-glutamate-2,6-diaminopimelate ligase activity"/>
    <property type="evidence" value="ECO:0007669"/>
    <property type="project" value="UniProtKB-UniRule"/>
</dbReference>
<comment type="cofactor">
    <cofactor evidence="7">
        <name>Mg(2+)</name>
        <dbReference type="ChEBI" id="CHEBI:18420"/>
    </cofactor>
</comment>
<dbReference type="NCBIfam" id="TIGR01085">
    <property type="entry name" value="murE"/>
    <property type="match status" value="1"/>
</dbReference>
<comment type="subcellular location">
    <subcellularLocation>
        <location evidence="7 8">Cytoplasm</location>
    </subcellularLocation>
</comment>
<dbReference type="PANTHER" id="PTHR23135">
    <property type="entry name" value="MUR LIGASE FAMILY MEMBER"/>
    <property type="match status" value="1"/>
</dbReference>
<keyword evidence="7" id="KW-0460">Magnesium</keyword>
<keyword evidence="13" id="KW-1185">Reference proteome</keyword>
<dbReference type="Gene3D" id="3.40.1390.10">
    <property type="entry name" value="MurE/MurF, N-terminal domain"/>
    <property type="match status" value="1"/>
</dbReference>
<evidence type="ECO:0000256" key="4">
    <source>
        <dbReference type="ARBA" id="ARBA00022984"/>
    </source>
</evidence>
<dbReference type="Proteomes" id="UP000190896">
    <property type="component" value="Unassembled WGS sequence"/>
</dbReference>
<dbReference type="AlphaFoldDB" id="A0A1T2KWS5"/>
<evidence type="ECO:0000313" key="13">
    <source>
        <dbReference type="Proteomes" id="UP000190896"/>
    </source>
</evidence>
<feature type="binding site" evidence="7">
    <location>
        <position position="194"/>
    </location>
    <ligand>
        <name>UDP-N-acetyl-alpha-D-muramoyl-L-alanyl-D-glutamate</name>
        <dbReference type="ChEBI" id="CHEBI:83900"/>
    </ligand>
</feature>
<feature type="domain" description="Mur ligase central" evidence="11">
    <location>
        <begin position="116"/>
        <end position="321"/>
    </location>
</feature>
<dbReference type="Pfam" id="PF08245">
    <property type="entry name" value="Mur_ligase_M"/>
    <property type="match status" value="1"/>
</dbReference>
<comment type="PTM">
    <text evidence="7">Carboxylation is probably crucial for Mg(2+) binding and, consequently, for the gamma-phosphate positioning of ATP.</text>
</comment>
<dbReference type="InterPro" id="IPR000713">
    <property type="entry name" value="Mur_ligase_N"/>
</dbReference>
<dbReference type="GO" id="GO:0009252">
    <property type="term" value="P:peptidoglycan biosynthetic process"/>
    <property type="evidence" value="ECO:0007669"/>
    <property type="project" value="UniProtKB-UniRule"/>
</dbReference>
<evidence type="ECO:0000259" key="10">
    <source>
        <dbReference type="Pfam" id="PF02875"/>
    </source>
</evidence>
<dbReference type="GO" id="GO:0000287">
    <property type="term" value="F:magnesium ion binding"/>
    <property type="evidence" value="ECO:0007669"/>
    <property type="project" value="UniProtKB-UniRule"/>
</dbReference>
<reference evidence="12 13" key="1">
    <citation type="submission" date="2016-11" db="EMBL/GenBank/DDBJ databases">
        <title>Mixed transmission modes and dynamic genome evolution in an obligate animal-bacterial symbiosis.</title>
        <authorList>
            <person name="Russell S.L."/>
            <person name="Corbett-Detig R.B."/>
            <person name="Cavanaugh C.M."/>
        </authorList>
    </citation>
    <scope>NUCLEOTIDE SEQUENCE [LARGE SCALE GENOMIC DNA]</scope>
    <source>
        <strain evidence="12">Se-Cadez</strain>
    </source>
</reference>
<name>A0A1T2KWS5_9GAMM</name>
<dbReference type="UniPathway" id="UPA00219"/>
<dbReference type="InterPro" id="IPR036615">
    <property type="entry name" value="Mur_ligase_C_dom_sf"/>
</dbReference>
<dbReference type="InterPro" id="IPR005761">
    <property type="entry name" value="UDP-N-AcMur-Glu-dNH2Pim_ligase"/>
</dbReference>
<dbReference type="SUPFAM" id="SSF53623">
    <property type="entry name" value="MurD-like peptide ligases, catalytic domain"/>
    <property type="match status" value="1"/>
</dbReference>
<dbReference type="GO" id="GO:0051301">
    <property type="term" value="P:cell division"/>
    <property type="evidence" value="ECO:0007669"/>
    <property type="project" value="UniProtKB-KW"/>
</dbReference>
<evidence type="ECO:0000256" key="1">
    <source>
        <dbReference type="ARBA" id="ARBA00005898"/>
    </source>
</evidence>
<dbReference type="RefSeq" id="WP_425442890.1">
    <property type="nucleotide sequence ID" value="NZ_MPRJ01000013.1"/>
</dbReference>
<feature type="binding site" evidence="7">
    <location>
        <position position="393"/>
    </location>
    <ligand>
        <name>meso-2,6-diaminopimelate</name>
        <dbReference type="ChEBI" id="CHEBI:57791"/>
    </ligand>
</feature>
<keyword evidence="6 7" id="KW-0961">Cell wall biogenesis/degradation</keyword>
<dbReference type="HAMAP" id="MF_00208">
    <property type="entry name" value="MurE"/>
    <property type="match status" value="1"/>
</dbReference>
<dbReference type="InterPro" id="IPR004101">
    <property type="entry name" value="Mur_ligase_C"/>
</dbReference>
<dbReference type="SUPFAM" id="SSF53244">
    <property type="entry name" value="MurD-like peptide ligases, peptide-binding domain"/>
    <property type="match status" value="1"/>
</dbReference>
<dbReference type="SUPFAM" id="SSF63418">
    <property type="entry name" value="MurE/MurF N-terminal domain"/>
    <property type="match status" value="1"/>
</dbReference>
<dbReference type="GO" id="GO:0005524">
    <property type="term" value="F:ATP binding"/>
    <property type="evidence" value="ECO:0007669"/>
    <property type="project" value="UniProtKB-UniRule"/>
</dbReference>
<feature type="domain" description="Mur ligase N-terminal catalytic" evidence="9">
    <location>
        <begin position="20"/>
        <end position="104"/>
    </location>
</feature>
<proteinExistence type="inferred from homology"/>
<dbReference type="GO" id="GO:0005737">
    <property type="term" value="C:cytoplasm"/>
    <property type="evidence" value="ECO:0007669"/>
    <property type="project" value="UniProtKB-SubCell"/>
</dbReference>
<keyword evidence="7 12" id="KW-0436">Ligase</keyword>
<dbReference type="InterPro" id="IPR035911">
    <property type="entry name" value="MurE/MurF_N"/>
</dbReference>
<comment type="caution">
    <text evidence="12">The sequence shown here is derived from an EMBL/GenBank/DDBJ whole genome shotgun (WGS) entry which is preliminary data.</text>
</comment>
<feature type="binding site" evidence="7">
    <location>
        <begin position="159"/>
        <end position="160"/>
    </location>
    <ligand>
        <name>UDP-N-acetyl-alpha-D-muramoyl-L-alanyl-D-glutamate</name>
        <dbReference type="ChEBI" id="CHEBI:83900"/>
    </ligand>
</feature>
<accession>A0A1T2KWS5</accession>
<dbReference type="NCBIfam" id="NF001126">
    <property type="entry name" value="PRK00139.1-4"/>
    <property type="match status" value="1"/>
</dbReference>
<dbReference type="EMBL" id="MPRJ01000013">
    <property type="protein sequence ID" value="OOZ37307.1"/>
    <property type="molecule type" value="Genomic_DNA"/>
</dbReference>
<feature type="binding site" evidence="7">
    <location>
        <begin position="118"/>
        <end position="124"/>
    </location>
    <ligand>
        <name>ATP</name>
        <dbReference type="ChEBI" id="CHEBI:30616"/>
    </ligand>
</feature>
<dbReference type="GO" id="GO:0071555">
    <property type="term" value="P:cell wall organization"/>
    <property type="evidence" value="ECO:0007669"/>
    <property type="project" value="UniProtKB-KW"/>
</dbReference>
<dbReference type="Pfam" id="PF02875">
    <property type="entry name" value="Mur_ligase_C"/>
    <property type="match status" value="1"/>
</dbReference>
<dbReference type="InterPro" id="IPR036565">
    <property type="entry name" value="Mur-like_cat_sf"/>
</dbReference>
<keyword evidence="7" id="KW-0963">Cytoplasm</keyword>
<comment type="catalytic activity">
    <reaction evidence="7">
        <text>UDP-N-acetyl-alpha-D-muramoyl-L-alanyl-D-glutamate + meso-2,6-diaminopimelate + ATP = UDP-N-acetyl-alpha-D-muramoyl-L-alanyl-gamma-D-glutamyl-meso-2,6-diaminopimelate + ADP + phosphate + H(+)</text>
        <dbReference type="Rhea" id="RHEA:23676"/>
        <dbReference type="ChEBI" id="CHEBI:15378"/>
        <dbReference type="ChEBI" id="CHEBI:30616"/>
        <dbReference type="ChEBI" id="CHEBI:43474"/>
        <dbReference type="ChEBI" id="CHEBI:57791"/>
        <dbReference type="ChEBI" id="CHEBI:83900"/>
        <dbReference type="ChEBI" id="CHEBI:83905"/>
        <dbReference type="ChEBI" id="CHEBI:456216"/>
        <dbReference type="EC" id="6.3.2.13"/>
    </reaction>
</comment>
<dbReference type="GO" id="GO:0008360">
    <property type="term" value="P:regulation of cell shape"/>
    <property type="evidence" value="ECO:0007669"/>
    <property type="project" value="UniProtKB-KW"/>
</dbReference>
<keyword evidence="2 7" id="KW-0132">Cell division</keyword>
<keyword evidence="3 7" id="KW-0133">Cell shape</keyword>